<dbReference type="STRING" id="419479.SAMN04488563_3755"/>
<dbReference type="GO" id="GO:0030170">
    <property type="term" value="F:pyridoxal phosphate binding"/>
    <property type="evidence" value="ECO:0007669"/>
    <property type="project" value="InterPro"/>
</dbReference>
<dbReference type="Pfam" id="PF03473">
    <property type="entry name" value="MOSC"/>
    <property type="match status" value="1"/>
</dbReference>
<organism evidence="2 3">
    <name type="scientific">Jiangella alkaliphila</name>
    <dbReference type="NCBI Taxonomy" id="419479"/>
    <lineage>
        <taxon>Bacteria</taxon>
        <taxon>Bacillati</taxon>
        <taxon>Actinomycetota</taxon>
        <taxon>Actinomycetes</taxon>
        <taxon>Jiangellales</taxon>
        <taxon>Jiangellaceae</taxon>
        <taxon>Jiangella</taxon>
    </lineage>
</organism>
<dbReference type="EMBL" id="LT629791">
    <property type="protein sequence ID" value="SDU67237.1"/>
    <property type="molecule type" value="Genomic_DNA"/>
</dbReference>
<reference evidence="3" key="1">
    <citation type="submission" date="2016-10" db="EMBL/GenBank/DDBJ databases">
        <authorList>
            <person name="Varghese N."/>
            <person name="Submissions S."/>
        </authorList>
    </citation>
    <scope>NUCLEOTIDE SEQUENCE [LARGE SCALE GENOMIC DNA]</scope>
    <source>
        <strain evidence="3">DSM 45079</strain>
    </source>
</reference>
<gene>
    <name evidence="2" type="ORF">SAMN04488563_3755</name>
</gene>
<dbReference type="InterPro" id="IPR005302">
    <property type="entry name" value="MoCF_Sase_C"/>
</dbReference>
<evidence type="ECO:0000313" key="2">
    <source>
        <dbReference type="EMBL" id="SDU67237.1"/>
    </source>
</evidence>
<dbReference type="PANTHER" id="PTHR14237:SF19">
    <property type="entry name" value="MITOCHONDRIAL AMIDOXIME REDUCING COMPONENT 1"/>
    <property type="match status" value="1"/>
</dbReference>
<keyword evidence="3" id="KW-1185">Reference proteome</keyword>
<dbReference type="Pfam" id="PF03476">
    <property type="entry name" value="MOSC_N"/>
    <property type="match status" value="1"/>
</dbReference>
<dbReference type="Proteomes" id="UP000182977">
    <property type="component" value="Chromosome I"/>
</dbReference>
<dbReference type="SUPFAM" id="SSF141673">
    <property type="entry name" value="MOSC N-terminal domain-like"/>
    <property type="match status" value="1"/>
</dbReference>
<dbReference type="OrthoDB" id="9793178at2"/>
<accession>A0A1H2KEU4</accession>
<dbReference type="InterPro" id="IPR011037">
    <property type="entry name" value="Pyrv_Knase-like_insert_dom_sf"/>
</dbReference>
<dbReference type="RefSeq" id="WP_046772342.1">
    <property type="nucleotide sequence ID" value="NZ_LBMC01000060.1"/>
</dbReference>
<dbReference type="PROSITE" id="PS51340">
    <property type="entry name" value="MOSC"/>
    <property type="match status" value="1"/>
</dbReference>
<sequence length="276" mass="30884">MRVVELNIYPVKSTRGRAQTSAEVELWGLADDRRWMVVDDAGYVVTARVRPALLGVTVTPLERGRIRLESAHAAPLEVDATAAREYVPVQIWKNTLDAVRPSAAADAWFGKLLDQDVRLVWLDDPTRRPVNPAYGLPADRVSFADAYPLLLTTTGSLDRLNDWIVEEALLRGEEPPAEPLPMRRFRPSVVVDSADPFAEDTWCKLRIGDVAFRAVKLCDRCVLTTVHPDTQQRGKEPLRTLARHRRWDGKVWFGMNLVPDGTGRISLGDDVRVTAG</sequence>
<dbReference type="GO" id="GO:0003824">
    <property type="term" value="F:catalytic activity"/>
    <property type="evidence" value="ECO:0007669"/>
    <property type="project" value="InterPro"/>
</dbReference>
<dbReference type="GO" id="GO:0030151">
    <property type="term" value="F:molybdenum ion binding"/>
    <property type="evidence" value="ECO:0007669"/>
    <property type="project" value="InterPro"/>
</dbReference>
<proteinExistence type="predicted"/>
<dbReference type="AlphaFoldDB" id="A0A1H2KEU4"/>
<dbReference type="PANTHER" id="PTHR14237">
    <property type="entry name" value="MOLYBDOPTERIN COFACTOR SULFURASE MOSC"/>
    <property type="match status" value="1"/>
</dbReference>
<dbReference type="SUPFAM" id="SSF50800">
    <property type="entry name" value="PK beta-barrel domain-like"/>
    <property type="match status" value="1"/>
</dbReference>
<feature type="domain" description="MOSC" evidence="1">
    <location>
        <begin position="117"/>
        <end position="274"/>
    </location>
</feature>
<protein>
    <recommendedName>
        <fullName evidence="1">MOSC domain-containing protein</fullName>
    </recommendedName>
</protein>
<dbReference type="InterPro" id="IPR005303">
    <property type="entry name" value="MOCOS_middle"/>
</dbReference>
<evidence type="ECO:0000313" key="3">
    <source>
        <dbReference type="Proteomes" id="UP000182977"/>
    </source>
</evidence>
<evidence type="ECO:0000259" key="1">
    <source>
        <dbReference type="PROSITE" id="PS51340"/>
    </source>
</evidence>
<name>A0A1H2KEU4_9ACTN</name>